<dbReference type="AlphaFoldDB" id="G7K3I5"/>
<gene>
    <name evidence="1" type="ordered locus">MTR_5g092930</name>
</gene>
<dbReference type="InterPro" id="IPR039662">
    <property type="entry name" value="Cohesin_Scc3/SA"/>
</dbReference>
<reference evidence="1 3" key="1">
    <citation type="journal article" date="2011" name="Nature">
        <title>The Medicago genome provides insight into the evolution of rhizobial symbioses.</title>
        <authorList>
            <person name="Young N.D."/>
            <person name="Debelle F."/>
            <person name="Oldroyd G.E."/>
            <person name="Geurts R."/>
            <person name="Cannon S.B."/>
            <person name="Udvardi M.K."/>
            <person name="Benedito V.A."/>
            <person name="Mayer K.F."/>
            <person name="Gouzy J."/>
            <person name="Schoof H."/>
            <person name="Van de Peer Y."/>
            <person name="Proost S."/>
            <person name="Cook D.R."/>
            <person name="Meyers B.C."/>
            <person name="Spannagl M."/>
            <person name="Cheung F."/>
            <person name="De Mita S."/>
            <person name="Krishnakumar V."/>
            <person name="Gundlach H."/>
            <person name="Zhou S."/>
            <person name="Mudge J."/>
            <person name="Bharti A.K."/>
            <person name="Murray J.D."/>
            <person name="Naoumkina M.A."/>
            <person name="Rosen B."/>
            <person name="Silverstein K.A."/>
            <person name="Tang H."/>
            <person name="Rombauts S."/>
            <person name="Zhao P.X."/>
            <person name="Zhou P."/>
            <person name="Barbe V."/>
            <person name="Bardou P."/>
            <person name="Bechner M."/>
            <person name="Bellec A."/>
            <person name="Berger A."/>
            <person name="Berges H."/>
            <person name="Bidwell S."/>
            <person name="Bisseling T."/>
            <person name="Choisne N."/>
            <person name="Couloux A."/>
            <person name="Denny R."/>
            <person name="Deshpande S."/>
            <person name="Dai X."/>
            <person name="Doyle J.J."/>
            <person name="Dudez A.M."/>
            <person name="Farmer A.D."/>
            <person name="Fouteau S."/>
            <person name="Franken C."/>
            <person name="Gibelin C."/>
            <person name="Gish J."/>
            <person name="Goldstein S."/>
            <person name="Gonzalez A.J."/>
            <person name="Green P.J."/>
            <person name="Hallab A."/>
            <person name="Hartog M."/>
            <person name="Hua A."/>
            <person name="Humphray S.J."/>
            <person name="Jeong D.H."/>
            <person name="Jing Y."/>
            <person name="Jocker A."/>
            <person name="Kenton S.M."/>
            <person name="Kim D.J."/>
            <person name="Klee K."/>
            <person name="Lai H."/>
            <person name="Lang C."/>
            <person name="Lin S."/>
            <person name="Macmil S.L."/>
            <person name="Magdelenat G."/>
            <person name="Matthews L."/>
            <person name="McCorrison J."/>
            <person name="Monaghan E.L."/>
            <person name="Mun J.H."/>
            <person name="Najar F.Z."/>
            <person name="Nicholson C."/>
            <person name="Noirot C."/>
            <person name="O'Bleness M."/>
            <person name="Paule C.R."/>
            <person name="Poulain J."/>
            <person name="Prion F."/>
            <person name="Qin B."/>
            <person name="Qu C."/>
            <person name="Retzel E.F."/>
            <person name="Riddle C."/>
            <person name="Sallet E."/>
            <person name="Samain S."/>
            <person name="Samson N."/>
            <person name="Sanders I."/>
            <person name="Saurat O."/>
            <person name="Scarpelli C."/>
            <person name="Schiex T."/>
            <person name="Segurens B."/>
            <person name="Severin A.J."/>
            <person name="Sherrier D.J."/>
            <person name="Shi R."/>
            <person name="Sims S."/>
            <person name="Singer S.R."/>
            <person name="Sinharoy S."/>
            <person name="Sterck L."/>
            <person name="Viollet A."/>
            <person name="Wang B.B."/>
            <person name="Wang K."/>
            <person name="Wang M."/>
            <person name="Wang X."/>
            <person name="Warfsmann J."/>
            <person name="Weissenbach J."/>
            <person name="White D.D."/>
            <person name="White J.D."/>
            <person name="Wiley G.B."/>
            <person name="Wincker P."/>
            <person name="Xing Y."/>
            <person name="Yang L."/>
            <person name="Yao Z."/>
            <person name="Ying F."/>
            <person name="Zhai J."/>
            <person name="Zhou L."/>
            <person name="Zuber A."/>
            <person name="Denarie J."/>
            <person name="Dixon R.A."/>
            <person name="May G.D."/>
            <person name="Schwartz D.C."/>
            <person name="Rogers J."/>
            <person name="Quetier F."/>
            <person name="Town C.D."/>
            <person name="Roe B.A."/>
        </authorList>
    </citation>
    <scope>NUCLEOTIDE SEQUENCE [LARGE SCALE GENOMIC DNA]</scope>
    <source>
        <strain evidence="1">A17</strain>
        <strain evidence="2 3">cv. Jemalong A17</strain>
    </source>
</reference>
<dbReference type="EnsemblPlants" id="AET00517">
    <property type="protein sequence ID" value="AET00517"/>
    <property type="gene ID" value="MTR_5g092930"/>
</dbReference>
<name>G7K3I5_MEDTR</name>
<keyword evidence="3" id="KW-1185">Reference proteome</keyword>
<dbReference type="PaxDb" id="3880-AET00517"/>
<accession>G7K3I5</accession>
<dbReference type="eggNOG" id="KOG2011">
    <property type="taxonomic scope" value="Eukaryota"/>
</dbReference>
<dbReference type="EMBL" id="CM001221">
    <property type="protein sequence ID" value="AET00517.1"/>
    <property type="molecule type" value="Genomic_DNA"/>
</dbReference>
<dbReference type="PANTHER" id="PTHR11199">
    <property type="entry name" value="STROMAL ANTIGEN"/>
    <property type="match status" value="1"/>
</dbReference>
<organism evidence="1 3">
    <name type="scientific">Medicago truncatula</name>
    <name type="common">Barrel medic</name>
    <name type="synonym">Medicago tribuloides</name>
    <dbReference type="NCBI Taxonomy" id="3880"/>
    <lineage>
        <taxon>Eukaryota</taxon>
        <taxon>Viridiplantae</taxon>
        <taxon>Streptophyta</taxon>
        <taxon>Embryophyta</taxon>
        <taxon>Tracheophyta</taxon>
        <taxon>Spermatophyta</taxon>
        <taxon>Magnoliopsida</taxon>
        <taxon>eudicotyledons</taxon>
        <taxon>Gunneridae</taxon>
        <taxon>Pentapetalae</taxon>
        <taxon>rosids</taxon>
        <taxon>fabids</taxon>
        <taxon>Fabales</taxon>
        <taxon>Fabaceae</taxon>
        <taxon>Papilionoideae</taxon>
        <taxon>50 kb inversion clade</taxon>
        <taxon>NPAAA clade</taxon>
        <taxon>Hologalegina</taxon>
        <taxon>IRL clade</taxon>
        <taxon>Trifolieae</taxon>
        <taxon>Medicago</taxon>
    </lineage>
</organism>
<evidence type="ECO:0000313" key="2">
    <source>
        <dbReference type="EnsemblPlants" id="AET00517"/>
    </source>
</evidence>
<dbReference type="Proteomes" id="UP000002051">
    <property type="component" value="Chromosome 5"/>
</dbReference>
<reference evidence="2" key="3">
    <citation type="submission" date="2015-04" db="UniProtKB">
        <authorList>
            <consortium name="EnsemblPlants"/>
        </authorList>
    </citation>
    <scope>IDENTIFICATION</scope>
    <source>
        <strain evidence="2">cv. Jemalong A17</strain>
    </source>
</reference>
<evidence type="ECO:0000313" key="1">
    <source>
        <dbReference type="EMBL" id="AET00517.1"/>
    </source>
</evidence>
<dbReference type="PANTHER" id="PTHR11199:SF0">
    <property type="entry name" value="LD34181P-RELATED"/>
    <property type="match status" value="1"/>
</dbReference>
<dbReference type="STRING" id="3880.G7K3I5"/>
<sequence length="103" mass="11781">MVLSMTNSSTTEHELLGYQPNSYVLQKFWEHCQQQLDVSYEVEDDDVTKEYSEGTNRCDVLIAACKLITNDVVPKDYLAPEIISHFVRHGTDVAEIVKLLITF</sequence>
<proteinExistence type="predicted"/>
<reference evidence="1 3" key="2">
    <citation type="journal article" date="2014" name="BMC Genomics">
        <title>An improved genome release (version Mt4.0) for the model legume Medicago truncatula.</title>
        <authorList>
            <person name="Tang H."/>
            <person name="Krishnakumar V."/>
            <person name="Bidwell S."/>
            <person name="Rosen B."/>
            <person name="Chan A."/>
            <person name="Zhou S."/>
            <person name="Gentzbittel L."/>
            <person name="Childs K.L."/>
            <person name="Yandell M."/>
            <person name="Gundlach H."/>
            <person name="Mayer K.F."/>
            <person name="Schwartz D.C."/>
            <person name="Town C.D."/>
        </authorList>
    </citation>
    <scope>GENOME REANNOTATION</scope>
    <source>
        <strain evidence="2 3">cv. Jemalong A17</strain>
    </source>
</reference>
<dbReference type="HOGENOM" id="CLU_2267771_0_0_1"/>
<protein>
    <submittedName>
        <fullName evidence="1">Sister-chromatide cohesion protein</fullName>
    </submittedName>
</protein>
<evidence type="ECO:0000313" key="3">
    <source>
        <dbReference type="Proteomes" id="UP000002051"/>
    </source>
</evidence>